<dbReference type="PANTHER" id="PTHR43856">
    <property type="entry name" value="CARDIOLIPIN HYDROLASE"/>
    <property type="match status" value="1"/>
</dbReference>
<sequence length="557" mass="62382">MPLSKLFKSKGLAVTAYDGDGAVLLAFDIDEEKTKNLAGFAVKVATPNKGPYSSNEYWLKNRLSFKRELARETELTPEMWEDSNKAPFQTFHWVHFPGAGPGKYVYTIYACYFNRNGFVDLDSSVQAEVDLSYRAFPNLELGFTRGYISSQAYTDRFDNKAIRPKVKSIDFNTGPYQAQYEWLGAHARKMLFDFLEECLNDDSISVDVFSYDFDEPDIIRKLAAMGPRVRVFQDNAPLHIKPTSVEPKVVDKLKQAGAAVKTGNFSRFAHNKVMIQKKNGKPVKVLTGSANFSLRGFYIQANSVLVFNDPITARLYEQAFGQAFNDENGFKSSTIASKWFEATTNHNPPVSISYAPHKTAFSLETVSQAIDSAKSSVFFAVMETSGGGSVMSALKNLSNRENILSLGTIEQKSQLSLFKQGKNSGVTSFEFLEKDVPAPFKEEYSGGTGQVIHHKFVVCDFNGDNPVVFCGSSNLSQGGEISNGDNLIEIRDVDIAYYYAIEAIRLFDHYRFRSLHENSTSSKPLQLDTTDNWVKPFYDSNDLKCQTRKLFIGTQQS</sequence>
<dbReference type="PROSITE" id="PS50035">
    <property type="entry name" value="PLD"/>
    <property type="match status" value="1"/>
</dbReference>
<dbReference type="Proteomes" id="UP000218164">
    <property type="component" value="Unassembled WGS sequence"/>
</dbReference>
<dbReference type="AlphaFoldDB" id="A0A2A2HS64"/>
<dbReference type="OrthoDB" id="373037at2157"/>
<reference evidence="5 6" key="1">
    <citation type="journal article" date="2017" name="BMC Genomics">
        <title>Genomic analysis of methanogenic archaea reveals a shift towards energy conservation.</title>
        <authorList>
            <person name="Gilmore S.P."/>
            <person name="Henske J.K."/>
            <person name="Sexton J.A."/>
            <person name="Solomon K.V."/>
            <person name="Seppala S."/>
            <person name="Yoo J.I."/>
            <person name="Huyett L.M."/>
            <person name="Pressman A."/>
            <person name="Cogan J.Z."/>
            <person name="Kivenson V."/>
            <person name="Peng X."/>
            <person name="Tan Y."/>
            <person name="Valentine D.L."/>
            <person name="O'Malley M.A."/>
        </authorList>
    </citation>
    <scope>NUCLEOTIDE SEQUENCE [LARGE SCALE GENOMIC DNA]</scope>
    <source>
        <strain evidence="5 6">MC-15</strain>
    </source>
</reference>
<dbReference type="Pfam" id="PF13091">
    <property type="entry name" value="PLDc_2"/>
    <property type="match status" value="2"/>
</dbReference>
<evidence type="ECO:0000256" key="1">
    <source>
        <dbReference type="ARBA" id="ARBA00022801"/>
    </source>
</evidence>
<dbReference type="InterPro" id="IPR051406">
    <property type="entry name" value="PLD_domain"/>
</dbReference>
<dbReference type="GO" id="GO:0016891">
    <property type="term" value="F:RNA endonuclease activity producing 5'-phosphomonoesters, hydrolytic mechanism"/>
    <property type="evidence" value="ECO:0007669"/>
    <property type="project" value="TreeGrafter"/>
</dbReference>
<evidence type="ECO:0000313" key="5">
    <source>
        <dbReference type="EMBL" id="PAV12339.1"/>
    </source>
</evidence>
<keyword evidence="1" id="KW-0378">Hydrolase</keyword>
<dbReference type="EMBL" id="LMVP01000279">
    <property type="protein sequence ID" value="PAV12339.1"/>
    <property type="molecule type" value="Genomic_DNA"/>
</dbReference>
<organism evidence="5 6">
    <name type="scientific">Methanosarcina spelaei</name>
    <dbReference type="NCBI Taxonomy" id="1036679"/>
    <lineage>
        <taxon>Archaea</taxon>
        <taxon>Methanobacteriati</taxon>
        <taxon>Methanobacteriota</taxon>
        <taxon>Stenosarchaea group</taxon>
        <taxon>Methanomicrobia</taxon>
        <taxon>Methanosarcinales</taxon>
        <taxon>Methanosarcinaceae</taxon>
        <taxon>Methanosarcina</taxon>
    </lineage>
</organism>
<dbReference type="InterPro" id="IPR001736">
    <property type="entry name" value="PLipase_D/transphosphatidylase"/>
</dbReference>
<comment type="caution">
    <text evidence="5">The sequence shown here is derived from an EMBL/GenBank/DDBJ whole genome shotgun (WGS) entry which is preliminary data.</text>
</comment>
<evidence type="ECO:0000313" key="6">
    <source>
        <dbReference type="Proteomes" id="UP000218164"/>
    </source>
</evidence>
<evidence type="ECO:0000256" key="3">
    <source>
        <dbReference type="ARBA" id="ARBA00023098"/>
    </source>
</evidence>
<dbReference type="PANTHER" id="PTHR43856:SF1">
    <property type="entry name" value="MITOCHONDRIAL CARDIOLIPIN HYDROLASE"/>
    <property type="match status" value="1"/>
</dbReference>
<name>A0A2A2HS64_9EURY</name>
<protein>
    <recommendedName>
        <fullName evidence="4">PLD phosphodiesterase domain-containing protein</fullName>
    </recommendedName>
</protein>
<dbReference type="Gene3D" id="3.30.870.10">
    <property type="entry name" value="Endonuclease Chain A"/>
    <property type="match status" value="2"/>
</dbReference>
<dbReference type="SUPFAM" id="SSF56024">
    <property type="entry name" value="Phospholipase D/nuclease"/>
    <property type="match status" value="2"/>
</dbReference>
<dbReference type="GO" id="GO:0016042">
    <property type="term" value="P:lipid catabolic process"/>
    <property type="evidence" value="ECO:0007669"/>
    <property type="project" value="UniProtKB-KW"/>
</dbReference>
<evidence type="ECO:0000256" key="2">
    <source>
        <dbReference type="ARBA" id="ARBA00022963"/>
    </source>
</evidence>
<accession>A0A2A2HS64</accession>
<proteinExistence type="predicted"/>
<dbReference type="RefSeq" id="WP_095644777.1">
    <property type="nucleotide sequence ID" value="NZ_LMVP01000279.1"/>
</dbReference>
<keyword evidence="2" id="KW-0442">Lipid degradation</keyword>
<keyword evidence="3" id="KW-0443">Lipid metabolism</keyword>
<keyword evidence="6" id="KW-1185">Reference proteome</keyword>
<dbReference type="InterPro" id="IPR025202">
    <property type="entry name" value="PLD-like_dom"/>
</dbReference>
<feature type="domain" description="PLD phosphodiesterase" evidence="4">
    <location>
        <begin position="448"/>
        <end position="479"/>
    </location>
</feature>
<evidence type="ECO:0000259" key="4">
    <source>
        <dbReference type="PROSITE" id="PS50035"/>
    </source>
</evidence>
<gene>
    <name evidence="5" type="ORF">ASJ81_07065</name>
</gene>